<proteinExistence type="inferred from homology"/>
<feature type="domain" description="Activator of Hsp90 ATPase AHSA1-like N-terminal" evidence="2">
    <location>
        <begin position="29"/>
        <end position="151"/>
    </location>
</feature>
<dbReference type="EMBL" id="JWZT01000059">
    <property type="protein sequence ID" value="KII75038.1"/>
    <property type="molecule type" value="Genomic_DNA"/>
</dbReference>
<dbReference type="CDD" id="cd08892">
    <property type="entry name" value="SRPBCC_Aha1"/>
    <property type="match status" value="1"/>
</dbReference>
<dbReference type="GO" id="GO:0005829">
    <property type="term" value="C:cytosol"/>
    <property type="evidence" value="ECO:0007669"/>
    <property type="project" value="TreeGrafter"/>
</dbReference>
<dbReference type="OMA" id="GDCEVNQ"/>
<organism evidence="3 4">
    <name type="scientific">Thelohanellus kitauei</name>
    <name type="common">Myxosporean</name>
    <dbReference type="NCBI Taxonomy" id="669202"/>
    <lineage>
        <taxon>Eukaryota</taxon>
        <taxon>Metazoa</taxon>
        <taxon>Cnidaria</taxon>
        <taxon>Myxozoa</taxon>
        <taxon>Myxosporea</taxon>
        <taxon>Bivalvulida</taxon>
        <taxon>Platysporina</taxon>
        <taxon>Myxobolidae</taxon>
        <taxon>Thelohanellus</taxon>
    </lineage>
</organism>
<dbReference type="PANTHER" id="PTHR13009">
    <property type="entry name" value="HEAT SHOCK PROTEIN 90 HSP90 CO-CHAPERONE AHA-1"/>
    <property type="match status" value="1"/>
</dbReference>
<dbReference type="Gene3D" id="3.30.530.20">
    <property type="match status" value="1"/>
</dbReference>
<dbReference type="Pfam" id="PF08327">
    <property type="entry name" value="AHSA1"/>
    <property type="match status" value="1"/>
</dbReference>
<dbReference type="SUPFAM" id="SSF103111">
    <property type="entry name" value="Activator of Hsp90 ATPase, Aha1"/>
    <property type="match status" value="1"/>
</dbReference>
<dbReference type="InterPro" id="IPR015310">
    <property type="entry name" value="AHSA1-like_N"/>
</dbReference>
<dbReference type="InterPro" id="IPR023393">
    <property type="entry name" value="START-like_dom_sf"/>
</dbReference>
<evidence type="ECO:0000313" key="4">
    <source>
        <dbReference type="Proteomes" id="UP000031668"/>
    </source>
</evidence>
<evidence type="ECO:0000313" key="3">
    <source>
        <dbReference type="EMBL" id="KII75038.1"/>
    </source>
</evidence>
<dbReference type="GO" id="GO:0001671">
    <property type="term" value="F:ATPase activator activity"/>
    <property type="evidence" value="ECO:0007669"/>
    <property type="project" value="InterPro"/>
</dbReference>
<dbReference type="InterPro" id="IPR013538">
    <property type="entry name" value="ASHA1/2-like_C"/>
</dbReference>
<dbReference type="OrthoDB" id="567237at2759"/>
<dbReference type="AlphaFoldDB" id="A0A0C2JZD5"/>
<dbReference type="Proteomes" id="UP000031668">
    <property type="component" value="Unassembled WGS sequence"/>
</dbReference>
<accession>A0A0C2JZD5</accession>
<gene>
    <name evidence="3" type="ORF">RF11_14087</name>
</gene>
<comment type="similarity">
    <text evidence="1">Belongs to the AHA1 family.</text>
</comment>
<dbReference type="SMART" id="SM01000">
    <property type="entry name" value="Aha1_N"/>
    <property type="match status" value="1"/>
</dbReference>
<dbReference type="InterPro" id="IPR036338">
    <property type="entry name" value="Aha1"/>
</dbReference>
<dbReference type="GO" id="GO:0006457">
    <property type="term" value="P:protein folding"/>
    <property type="evidence" value="ECO:0007669"/>
    <property type="project" value="TreeGrafter"/>
</dbReference>
<dbReference type="Gene3D" id="3.15.10.20">
    <property type="entry name" value="Activator of Hsp90 ATPase Aha1, N-terminal domain"/>
    <property type="match status" value="1"/>
</dbReference>
<dbReference type="GO" id="GO:0051087">
    <property type="term" value="F:protein-folding chaperone binding"/>
    <property type="evidence" value="ECO:0007669"/>
    <property type="project" value="InterPro"/>
</dbReference>
<reference evidence="3 4" key="1">
    <citation type="journal article" date="2014" name="Genome Biol. Evol.">
        <title>The genome of the myxosporean Thelohanellus kitauei shows adaptations to nutrient acquisition within its fish host.</title>
        <authorList>
            <person name="Yang Y."/>
            <person name="Xiong J."/>
            <person name="Zhou Z."/>
            <person name="Huo F."/>
            <person name="Miao W."/>
            <person name="Ran C."/>
            <person name="Liu Y."/>
            <person name="Zhang J."/>
            <person name="Feng J."/>
            <person name="Wang M."/>
            <person name="Wang M."/>
            <person name="Wang L."/>
            <person name="Yao B."/>
        </authorList>
    </citation>
    <scope>NUCLEOTIDE SEQUENCE [LARGE SCALE GENOMIC DNA]</scope>
    <source>
        <strain evidence="3">Wuqing</strain>
    </source>
</reference>
<dbReference type="SUPFAM" id="SSF55961">
    <property type="entry name" value="Bet v1-like"/>
    <property type="match status" value="1"/>
</dbReference>
<keyword evidence="4" id="KW-1185">Reference proteome</keyword>
<dbReference type="PANTHER" id="PTHR13009:SF22">
    <property type="entry name" value="LD43819P"/>
    <property type="match status" value="1"/>
</dbReference>
<sequence>MAKAGETNPRWIVEQREDWANVNNWHWDERDMSGWAFDKIKNLLIDTKCTQGQVEWTVTNVDVSGVATVNIRKGRISKIHDIELDAKFKCEYQGKEYEGNIHIPEFSFETGPEKIKFRVTIDLNDNFTELANKIGESCPKHFQPLLQKFLKEFYEHCDGIKLPQKTETSKASKIAIPQTVKSDSRPSDQTQILELEKDFRCPPHFLFDLFGDREKIESYTQSKAKFDGSIGSEFFMLDGVVHGKIFDFVKEKKIVMSWRFSNWPAGFFSQVTLEFKAVEEGTRLSLVHRDIPVSDFERVSQGWNQYFFVPIQNLYGIGSSEIGLSLF</sequence>
<comment type="caution">
    <text evidence="3">The sequence shown here is derived from an EMBL/GenBank/DDBJ whole genome shotgun (WGS) entry which is preliminary data.</text>
</comment>
<keyword evidence="3" id="KW-0346">Stress response</keyword>
<evidence type="ECO:0000259" key="2">
    <source>
        <dbReference type="SMART" id="SM01000"/>
    </source>
</evidence>
<protein>
    <submittedName>
        <fullName evidence="3">Activator of 90 kDa heat shock protein ATPase 1</fullName>
    </submittedName>
</protein>
<dbReference type="Pfam" id="PF09229">
    <property type="entry name" value="Aha1_N"/>
    <property type="match status" value="1"/>
</dbReference>
<name>A0A0C2JZD5_THEKT</name>
<evidence type="ECO:0000256" key="1">
    <source>
        <dbReference type="ARBA" id="ARBA00006817"/>
    </source>
</evidence>